<dbReference type="AlphaFoldDB" id="A0A165GNT5"/>
<dbReference type="Gene3D" id="1.10.3210.10">
    <property type="entry name" value="Hypothetical protein af1432"/>
    <property type="match status" value="1"/>
</dbReference>
<evidence type="ECO:0000259" key="1">
    <source>
        <dbReference type="Pfam" id="PF02541"/>
    </source>
</evidence>
<dbReference type="RefSeq" id="XP_018187968.1">
    <property type="nucleotide sequence ID" value="XM_018329298.1"/>
</dbReference>
<dbReference type="Proteomes" id="UP000076632">
    <property type="component" value="Unassembled WGS sequence"/>
</dbReference>
<dbReference type="OMA" id="GWGYMLM"/>
<name>A0A165GNT5_XYLHT</name>
<dbReference type="Pfam" id="PF23566">
    <property type="entry name" value="RTG2_C"/>
    <property type="match status" value="1"/>
</dbReference>
<dbReference type="EMBL" id="KV407459">
    <property type="protein sequence ID" value="KZF22413.1"/>
    <property type="molecule type" value="Genomic_DNA"/>
</dbReference>
<protein>
    <submittedName>
        <fullName evidence="3">Ppx-GppA-domain-containing protein</fullName>
    </submittedName>
</protein>
<dbReference type="OrthoDB" id="2014654at2759"/>
<feature type="domain" description="Ppx/GppA phosphatase N-terminal" evidence="1">
    <location>
        <begin position="34"/>
        <end position="339"/>
    </location>
</feature>
<dbReference type="GeneID" id="28894435"/>
<dbReference type="PANTHER" id="PTHR30005:SF0">
    <property type="entry name" value="RETROGRADE REGULATION PROTEIN 2"/>
    <property type="match status" value="1"/>
</dbReference>
<reference evidence="3 4" key="1">
    <citation type="journal article" date="2016" name="Fungal Biol.">
        <title>The genome of Xylona heveae provides a window into fungal endophytism.</title>
        <authorList>
            <person name="Gazis R."/>
            <person name="Kuo A."/>
            <person name="Riley R."/>
            <person name="LaButti K."/>
            <person name="Lipzen A."/>
            <person name="Lin J."/>
            <person name="Amirebrahimi M."/>
            <person name="Hesse C.N."/>
            <person name="Spatafora J.W."/>
            <person name="Henrissat B."/>
            <person name="Hainaut M."/>
            <person name="Grigoriev I.V."/>
            <person name="Hibbett D.S."/>
        </authorList>
    </citation>
    <scope>NUCLEOTIDE SEQUENCE [LARGE SCALE GENOMIC DNA]</scope>
    <source>
        <strain evidence="3 4">TC161</strain>
    </source>
</reference>
<dbReference type="Gene3D" id="3.30.420.150">
    <property type="entry name" value="Exopolyphosphatase. Domain 2"/>
    <property type="match status" value="1"/>
</dbReference>
<gene>
    <name evidence="3" type="ORF">L228DRAFT_152340</name>
</gene>
<dbReference type="FunCoup" id="A0A165GNT5">
    <property type="interactions" value="249"/>
</dbReference>
<keyword evidence="4" id="KW-1185">Reference proteome</keyword>
<organism evidence="3 4">
    <name type="scientific">Xylona heveae (strain CBS 132557 / TC161)</name>
    <dbReference type="NCBI Taxonomy" id="1328760"/>
    <lineage>
        <taxon>Eukaryota</taxon>
        <taxon>Fungi</taxon>
        <taxon>Dikarya</taxon>
        <taxon>Ascomycota</taxon>
        <taxon>Pezizomycotina</taxon>
        <taxon>Xylonomycetes</taxon>
        <taxon>Xylonales</taxon>
        <taxon>Xylonaceae</taxon>
        <taxon>Xylona</taxon>
    </lineage>
</organism>
<evidence type="ECO:0000313" key="3">
    <source>
        <dbReference type="EMBL" id="KZF22413.1"/>
    </source>
</evidence>
<dbReference type="InterPro" id="IPR043129">
    <property type="entry name" value="ATPase_NBD"/>
</dbReference>
<dbReference type="InterPro" id="IPR003695">
    <property type="entry name" value="Ppx_GppA_N"/>
</dbReference>
<evidence type="ECO:0000313" key="4">
    <source>
        <dbReference type="Proteomes" id="UP000076632"/>
    </source>
</evidence>
<dbReference type="STRING" id="1328760.A0A165GNT5"/>
<proteinExistence type="predicted"/>
<dbReference type="InterPro" id="IPR050273">
    <property type="entry name" value="GppA/Ppx_hydrolase"/>
</dbReference>
<accession>A0A165GNT5</accession>
<dbReference type="GO" id="GO:0006357">
    <property type="term" value="P:regulation of transcription by RNA polymerase II"/>
    <property type="evidence" value="ECO:0007669"/>
    <property type="project" value="TreeGrafter"/>
</dbReference>
<dbReference type="InterPro" id="IPR057512">
    <property type="entry name" value="RTG2_C"/>
</dbReference>
<dbReference type="SUPFAM" id="SSF53067">
    <property type="entry name" value="Actin-like ATPase domain"/>
    <property type="match status" value="2"/>
</dbReference>
<feature type="domain" description="RTG2 C-terminal" evidence="2">
    <location>
        <begin position="346"/>
        <end position="564"/>
    </location>
</feature>
<dbReference type="FunFam" id="3.30.420.40:FF:000191">
    <property type="entry name" value="Retrograde regulation protein 2"/>
    <property type="match status" value="1"/>
</dbReference>
<sequence>MATTEQPGYRALVDMGSNGIRFSISDLSPPTARILPTVFQDRVGISLYDAQYGSGSKAPIPESTISEVVSSLRHFKTTCDDFGVADNNVRVLATEATREAINSVDFRQRIKSSTGWEVEMLSKEDEGRVGAMGIASSFSSVKGLVMDLGGGSTQLTWMVAENGQVQTASRGAVSLPYGAAAMTRRLDEASSAKHSKKEIAALKDEMRTRLRDAYQSLDVPYALRHEAENHGGFTLYLSGGGFRGWGYLLMSQHHIDPYPIPIINGFQVERSEFLKTVQVQALAEDDDVDVFRVSSRRASQVPAVAFLITVLAEVLPEIKEVRFCQGGVREGALYTSLPAEVRAQPPLKTATLTSAPRSAPGLARVLQDAIPPSSTVSAISKEYTPDLLDAFVNLVYVHYSLPKESRAAAALRCTTTGLLAGVHGVSHHDRAILSLLLCERWGGEASLSRTDTPFFSRLQAIVGHEAAWWARYLGRVAAILADTYPAGYIPNADLDGSQPPRIAFSAAWRHDLGKKARDMGVELTVHVPNSNESLKKSVERVEKVGKKKNWVGEPAWGLRVEANLQVGR</sequence>
<dbReference type="PANTHER" id="PTHR30005">
    <property type="entry name" value="EXOPOLYPHOSPHATASE"/>
    <property type="match status" value="1"/>
</dbReference>
<dbReference type="Gene3D" id="3.30.420.40">
    <property type="match status" value="1"/>
</dbReference>
<evidence type="ECO:0000259" key="2">
    <source>
        <dbReference type="Pfam" id="PF23566"/>
    </source>
</evidence>
<dbReference type="Pfam" id="PF02541">
    <property type="entry name" value="Ppx-GppA"/>
    <property type="match status" value="1"/>
</dbReference>
<dbReference type="InParanoid" id="A0A165GNT5"/>